<evidence type="ECO:0000256" key="2">
    <source>
        <dbReference type="ARBA" id="ARBA00010131"/>
    </source>
</evidence>
<keyword evidence="5 7" id="KW-0472">Membrane</keyword>
<evidence type="ECO:0000256" key="6">
    <source>
        <dbReference type="SAM" id="MobiDB-lite"/>
    </source>
</evidence>
<comment type="similarity">
    <text evidence="2">Belongs to the ODR-4 family.</text>
</comment>
<dbReference type="Pfam" id="PF14778">
    <property type="entry name" value="ODR4-like"/>
    <property type="match status" value="1"/>
</dbReference>
<gene>
    <name evidence="8" type="ORF">TorRG33x02_184720</name>
</gene>
<dbReference type="FunCoup" id="A0A2P5EJS3">
    <property type="interactions" value="1983"/>
</dbReference>
<dbReference type="PANTHER" id="PTHR33966">
    <property type="entry name" value="PROTEIN ODR-4 HOMOLOG"/>
    <property type="match status" value="1"/>
</dbReference>
<evidence type="ECO:0000256" key="1">
    <source>
        <dbReference type="ARBA" id="ARBA00004370"/>
    </source>
</evidence>
<comment type="caution">
    <text evidence="8">The sequence shown here is derived from an EMBL/GenBank/DDBJ whole genome shotgun (WGS) entry which is preliminary data.</text>
</comment>
<dbReference type="InterPro" id="IPR029454">
    <property type="entry name" value="ODR-4-like"/>
</dbReference>
<feature type="region of interest" description="Disordered" evidence="6">
    <location>
        <begin position="58"/>
        <end position="84"/>
    </location>
</feature>
<dbReference type="OrthoDB" id="21458at2759"/>
<organism evidence="8 9">
    <name type="scientific">Trema orientale</name>
    <name type="common">Charcoal tree</name>
    <name type="synonym">Celtis orientalis</name>
    <dbReference type="NCBI Taxonomy" id="63057"/>
    <lineage>
        <taxon>Eukaryota</taxon>
        <taxon>Viridiplantae</taxon>
        <taxon>Streptophyta</taxon>
        <taxon>Embryophyta</taxon>
        <taxon>Tracheophyta</taxon>
        <taxon>Spermatophyta</taxon>
        <taxon>Magnoliopsida</taxon>
        <taxon>eudicotyledons</taxon>
        <taxon>Gunneridae</taxon>
        <taxon>Pentapetalae</taxon>
        <taxon>rosids</taxon>
        <taxon>fabids</taxon>
        <taxon>Rosales</taxon>
        <taxon>Cannabaceae</taxon>
        <taxon>Trema</taxon>
    </lineage>
</organism>
<dbReference type="PANTHER" id="PTHR33966:SF1">
    <property type="entry name" value="PROTEIN ODR-4 HOMOLOG"/>
    <property type="match status" value="1"/>
</dbReference>
<keyword evidence="9" id="KW-1185">Reference proteome</keyword>
<evidence type="ECO:0000313" key="9">
    <source>
        <dbReference type="Proteomes" id="UP000237000"/>
    </source>
</evidence>
<sequence length="480" mass="52547">MVKAVIGEETKLKEAEDRLSHSATPAQVGLVIGKLSSTLDRGFVFDLVPTPLNDAGEPACSLLDPSRDDKKKGSKPKSQAPDSSALAIDKDWVAEHARQVSRMLLGGMKVIGIYVWVGDNAFKNSTITLCQTVKGIADAAPLSGIDLDERILIHICYSPRRWTCRNCSLTSNITSSNLRPCDFKMGKVFNSLQRFRCTYNFDLRLPMYKSASNVQTLPDILRHAISVHAKELKGAKAIIDGNLVVNDEPCTSDGLHEVELLLPFMKDVSTEACSQKEVIGVIVFSGSVCSFAYINLKEPISQAVADIKEDIILSLQSRLDVICDEADGDAGETDGGSMEGSNKESPTSRLFIHLLRKTTSLSFPRRVFVPWLAGLLVCDYLQSSEMLEVLKDHCVELLSMKATFDNSMILEPEVEPPAVITRSFWDVAVPLDAVSSSKKSLRGETSGKTEKSANFNIIVAAFFLFLSVIVGYVLLYVKGS</sequence>
<feature type="transmembrane region" description="Helical" evidence="7">
    <location>
        <begin position="455"/>
        <end position="477"/>
    </location>
</feature>
<dbReference type="InParanoid" id="A0A2P5EJS3"/>
<evidence type="ECO:0000256" key="4">
    <source>
        <dbReference type="ARBA" id="ARBA00022989"/>
    </source>
</evidence>
<dbReference type="EMBL" id="JXTC01000143">
    <property type="protein sequence ID" value="PON85742.1"/>
    <property type="molecule type" value="Genomic_DNA"/>
</dbReference>
<reference evidence="9" key="1">
    <citation type="submission" date="2016-06" db="EMBL/GenBank/DDBJ databases">
        <title>Parallel loss of symbiosis genes in relatives of nitrogen-fixing non-legume Parasponia.</title>
        <authorList>
            <person name="Van Velzen R."/>
            <person name="Holmer R."/>
            <person name="Bu F."/>
            <person name="Rutten L."/>
            <person name="Van Zeijl A."/>
            <person name="Liu W."/>
            <person name="Santuari L."/>
            <person name="Cao Q."/>
            <person name="Sharma T."/>
            <person name="Shen D."/>
            <person name="Roswanjaya Y."/>
            <person name="Wardhani T."/>
            <person name="Kalhor M.S."/>
            <person name="Jansen J."/>
            <person name="Van den Hoogen J."/>
            <person name="Gungor B."/>
            <person name="Hartog M."/>
            <person name="Hontelez J."/>
            <person name="Verver J."/>
            <person name="Yang W.-C."/>
            <person name="Schijlen E."/>
            <person name="Repin R."/>
            <person name="Schilthuizen M."/>
            <person name="Schranz E."/>
            <person name="Heidstra R."/>
            <person name="Miyata K."/>
            <person name="Fedorova E."/>
            <person name="Kohlen W."/>
            <person name="Bisseling T."/>
            <person name="Smit S."/>
            <person name="Geurts R."/>
        </authorList>
    </citation>
    <scope>NUCLEOTIDE SEQUENCE [LARGE SCALE GENOMIC DNA]</scope>
    <source>
        <strain evidence="9">cv. RG33-2</strain>
    </source>
</reference>
<proteinExistence type="inferred from homology"/>
<evidence type="ECO:0000256" key="7">
    <source>
        <dbReference type="SAM" id="Phobius"/>
    </source>
</evidence>
<keyword evidence="3 7" id="KW-0812">Transmembrane</keyword>
<evidence type="ECO:0000313" key="8">
    <source>
        <dbReference type="EMBL" id="PON85742.1"/>
    </source>
</evidence>
<comment type="subcellular location">
    <subcellularLocation>
        <location evidence="1">Membrane</location>
    </subcellularLocation>
</comment>
<dbReference type="STRING" id="63057.A0A2P5EJS3"/>
<dbReference type="Proteomes" id="UP000237000">
    <property type="component" value="Unassembled WGS sequence"/>
</dbReference>
<keyword evidence="4 7" id="KW-1133">Transmembrane helix</keyword>
<dbReference type="GO" id="GO:0016020">
    <property type="term" value="C:membrane"/>
    <property type="evidence" value="ECO:0007669"/>
    <property type="project" value="UniProtKB-SubCell"/>
</dbReference>
<dbReference type="GO" id="GO:0012505">
    <property type="term" value="C:endomembrane system"/>
    <property type="evidence" value="ECO:0007669"/>
    <property type="project" value="TreeGrafter"/>
</dbReference>
<dbReference type="GO" id="GO:0008104">
    <property type="term" value="P:intracellular protein localization"/>
    <property type="evidence" value="ECO:0007669"/>
    <property type="project" value="TreeGrafter"/>
</dbReference>
<accession>A0A2P5EJS3</accession>
<dbReference type="AlphaFoldDB" id="A0A2P5EJS3"/>
<evidence type="ECO:0000256" key="5">
    <source>
        <dbReference type="ARBA" id="ARBA00023136"/>
    </source>
</evidence>
<evidence type="ECO:0000256" key="3">
    <source>
        <dbReference type="ARBA" id="ARBA00022692"/>
    </source>
</evidence>
<protein>
    <submittedName>
        <fullName evidence="8">ODR-4-like</fullName>
    </submittedName>
</protein>
<name>A0A2P5EJS3_TREOI</name>